<dbReference type="InterPro" id="IPR000504">
    <property type="entry name" value="RRM_dom"/>
</dbReference>
<evidence type="ECO:0000256" key="1">
    <source>
        <dbReference type="ARBA" id="ARBA00022884"/>
    </source>
</evidence>
<evidence type="ECO:0000256" key="2">
    <source>
        <dbReference type="PROSITE-ProRule" id="PRU00176"/>
    </source>
</evidence>
<name>A0ABQ8XCV0_9EUKA</name>
<dbReference type="InterPro" id="IPR050825">
    <property type="entry name" value="RBM42_RBP45_47-like"/>
</dbReference>
<accession>A0ABQ8XCV0</accession>
<dbReference type="SMART" id="SM00360">
    <property type="entry name" value="RRM"/>
    <property type="match status" value="2"/>
</dbReference>
<dbReference type="InterPro" id="IPR035979">
    <property type="entry name" value="RBD_domain_sf"/>
</dbReference>
<feature type="domain" description="RRM" evidence="3">
    <location>
        <begin position="126"/>
        <end position="198"/>
    </location>
</feature>
<protein>
    <submittedName>
        <fullName evidence="4">RNA-binding post-transcriptional regulator csx1</fullName>
    </submittedName>
</protein>
<keyword evidence="5" id="KW-1185">Reference proteome</keyword>
<dbReference type="Gene3D" id="3.30.70.330">
    <property type="match status" value="2"/>
</dbReference>
<reference evidence="4" key="1">
    <citation type="submission" date="2022-08" db="EMBL/GenBank/DDBJ databases">
        <title>Novel sulfate-reducing endosymbionts in the free-living metamonad Anaeramoeba.</title>
        <authorList>
            <person name="Jerlstrom-Hultqvist J."/>
            <person name="Cepicka I."/>
            <person name="Gallot-Lavallee L."/>
            <person name="Salas-Leiva D."/>
            <person name="Curtis B.A."/>
            <person name="Zahonova K."/>
            <person name="Pipaliya S."/>
            <person name="Dacks J."/>
            <person name="Roger A.J."/>
        </authorList>
    </citation>
    <scope>NUCLEOTIDE SEQUENCE</scope>
    <source>
        <strain evidence="4">Schooner1</strain>
    </source>
</reference>
<keyword evidence="1 2" id="KW-0694">RNA-binding</keyword>
<feature type="domain" description="RRM" evidence="3">
    <location>
        <begin position="4"/>
        <end position="102"/>
    </location>
</feature>
<evidence type="ECO:0000313" key="4">
    <source>
        <dbReference type="EMBL" id="KAJ6229458.1"/>
    </source>
</evidence>
<dbReference type="PROSITE" id="PS50102">
    <property type="entry name" value="RRM"/>
    <property type="match status" value="2"/>
</dbReference>
<gene>
    <name evidence="4" type="ORF">M0813_07686</name>
</gene>
<dbReference type="Pfam" id="PF00076">
    <property type="entry name" value="RRM_1"/>
    <property type="match status" value="2"/>
</dbReference>
<dbReference type="Proteomes" id="UP001150062">
    <property type="component" value="Unassembled WGS sequence"/>
</dbReference>
<dbReference type="EMBL" id="JAOAOG010000320">
    <property type="protein sequence ID" value="KAJ6229458.1"/>
    <property type="molecule type" value="Genomic_DNA"/>
</dbReference>
<comment type="caution">
    <text evidence="4">The sequence shown here is derived from an EMBL/GenBank/DDBJ whole genome shotgun (WGS) entry which is preliminary data.</text>
</comment>
<dbReference type="PANTHER" id="PTHR47640">
    <property type="entry name" value="TRNA SELENOCYSTEINE 1-ASSOCIATED PROTEIN 1-RELATED-RELATED"/>
    <property type="match status" value="1"/>
</dbReference>
<evidence type="ECO:0000313" key="5">
    <source>
        <dbReference type="Proteomes" id="UP001150062"/>
    </source>
</evidence>
<sequence>MGDYQLFVGDLAQGTTDNMLRETFARFYSSVTTGRVILETSTGQTKGYVLRYNIWSKSTLSPDSKSYGFINFSNVNDTHRALIAMNGFPINGKPIRVAMAHSKSQLTDSMGGSDQTNSLVSQGTNTTVYIGRLDPTVSIEELRSHTEHYGEILYCRIPEGMGCGFVQFSTRESAYRCLTELNGKLIGCQPVKTSWGKNQQKITTVSQQQKVNIIQN</sequence>
<organism evidence="4 5">
    <name type="scientific">Anaeramoeba flamelloides</name>
    <dbReference type="NCBI Taxonomy" id="1746091"/>
    <lineage>
        <taxon>Eukaryota</taxon>
        <taxon>Metamonada</taxon>
        <taxon>Anaeramoebidae</taxon>
        <taxon>Anaeramoeba</taxon>
    </lineage>
</organism>
<proteinExistence type="predicted"/>
<evidence type="ECO:0000259" key="3">
    <source>
        <dbReference type="PROSITE" id="PS50102"/>
    </source>
</evidence>
<dbReference type="InterPro" id="IPR012677">
    <property type="entry name" value="Nucleotide-bd_a/b_plait_sf"/>
</dbReference>
<dbReference type="SUPFAM" id="SSF54928">
    <property type="entry name" value="RNA-binding domain, RBD"/>
    <property type="match status" value="2"/>
</dbReference>